<feature type="domain" description="MannoseP isomerase/GMP-like beta-helix" evidence="11">
    <location>
        <begin position="303"/>
        <end position="354"/>
    </location>
</feature>
<keyword evidence="3 12" id="KW-0808">Transferase</keyword>
<dbReference type="PANTHER" id="PTHR46390">
    <property type="entry name" value="MANNOSE-1-PHOSPHATE GUANYLYLTRANSFERASE"/>
    <property type="match status" value="1"/>
</dbReference>
<evidence type="ECO:0000256" key="6">
    <source>
        <dbReference type="ARBA" id="ARBA00023134"/>
    </source>
</evidence>
<dbReference type="Pfam" id="PF00483">
    <property type="entry name" value="NTP_transferase"/>
    <property type="match status" value="1"/>
</dbReference>
<dbReference type="PANTHER" id="PTHR46390:SF1">
    <property type="entry name" value="MANNOSE-1-PHOSPHATE GUANYLYLTRANSFERASE"/>
    <property type="match status" value="1"/>
</dbReference>
<dbReference type="Pfam" id="PF22640">
    <property type="entry name" value="ManC_GMP_beta-helix"/>
    <property type="match status" value="1"/>
</dbReference>
<evidence type="ECO:0000259" key="9">
    <source>
        <dbReference type="Pfam" id="PF00483"/>
    </source>
</evidence>
<dbReference type="Proteomes" id="UP001526166">
    <property type="component" value="Unassembled WGS sequence"/>
</dbReference>
<dbReference type="EMBL" id="JAOWKW010000006">
    <property type="protein sequence ID" value="MCV2878986.1"/>
    <property type="molecule type" value="Genomic_DNA"/>
</dbReference>
<dbReference type="SUPFAM" id="SSF51182">
    <property type="entry name" value="RmlC-like cupins"/>
    <property type="match status" value="1"/>
</dbReference>
<dbReference type="InterPro" id="IPR001538">
    <property type="entry name" value="Man6P_isomerase-2_C"/>
</dbReference>
<dbReference type="Gene3D" id="3.90.550.10">
    <property type="entry name" value="Spore Coat Polysaccharide Biosynthesis Protein SpsA, Chain A"/>
    <property type="match status" value="1"/>
</dbReference>
<dbReference type="GO" id="GO:0004476">
    <property type="term" value="F:mannose-6-phosphate isomerase activity"/>
    <property type="evidence" value="ECO:0007669"/>
    <property type="project" value="UniProtKB-EC"/>
</dbReference>
<dbReference type="EC" id="2.7.7.13" evidence="2"/>
<evidence type="ECO:0000256" key="4">
    <source>
        <dbReference type="ARBA" id="ARBA00022695"/>
    </source>
</evidence>
<keyword evidence="12" id="KW-0413">Isomerase</keyword>
<evidence type="ECO:0000256" key="2">
    <source>
        <dbReference type="ARBA" id="ARBA00012387"/>
    </source>
</evidence>
<evidence type="ECO:0000256" key="1">
    <source>
        <dbReference type="ARBA" id="ARBA00006115"/>
    </source>
</evidence>
<dbReference type="Gene3D" id="2.60.120.10">
    <property type="entry name" value="Jelly Rolls"/>
    <property type="match status" value="1"/>
</dbReference>
<keyword evidence="5" id="KW-0547">Nucleotide-binding</keyword>
<dbReference type="InterPro" id="IPR014710">
    <property type="entry name" value="RmlC-like_jellyroll"/>
</dbReference>
<evidence type="ECO:0000256" key="5">
    <source>
        <dbReference type="ARBA" id="ARBA00022741"/>
    </source>
</evidence>
<accession>A0ABT2ZZ08</accession>
<organism evidence="12 13">
    <name type="scientific">Sedimentimonas flavescens</name>
    <dbReference type="NCBI Taxonomy" id="2851012"/>
    <lineage>
        <taxon>Bacteria</taxon>
        <taxon>Pseudomonadati</taxon>
        <taxon>Pseudomonadota</taxon>
        <taxon>Alphaproteobacteria</taxon>
        <taxon>Rhodobacterales</taxon>
        <taxon>Rhodobacter group</taxon>
        <taxon>Sedimentimonas</taxon>
    </lineage>
</organism>
<comment type="caution">
    <text evidence="12">The sequence shown here is derived from an EMBL/GenBank/DDBJ whole genome shotgun (WGS) entry which is preliminary data.</text>
</comment>
<evidence type="ECO:0000256" key="8">
    <source>
        <dbReference type="RuleBase" id="RU004190"/>
    </source>
</evidence>
<feature type="domain" description="Nucleotidyl transferase" evidence="9">
    <location>
        <begin position="6"/>
        <end position="287"/>
    </location>
</feature>
<dbReference type="NCBIfam" id="TIGR01479">
    <property type="entry name" value="GMP_PMI"/>
    <property type="match status" value="1"/>
</dbReference>
<keyword evidence="13" id="KW-1185">Reference proteome</keyword>
<feature type="domain" description="Mannose-6-phosphate isomerase type II C-terminal" evidence="10">
    <location>
        <begin position="364"/>
        <end position="472"/>
    </location>
</feature>
<comment type="catalytic activity">
    <reaction evidence="7">
        <text>alpha-D-mannose 1-phosphate + GTP + H(+) = GDP-alpha-D-mannose + diphosphate</text>
        <dbReference type="Rhea" id="RHEA:15229"/>
        <dbReference type="ChEBI" id="CHEBI:15378"/>
        <dbReference type="ChEBI" id="CHEBI:33019"/>
        <dbReference type="ChEBI" id="CHEBI:37565"/>
        <dbReference type="ChEBI" id="CHEBI:57527"/>
        <dbReference type="ChEBI" id="CHEBI:58409"/>
        <dbReference type="EC" id="2.7.7.13"/>
    </reaction>
</comment>
<dbReference type="CDD" id="cd02509">
    <property type="entry name" value="GDP-M1P_Guanylyltransferase"/>
    <property type="match status" value="1"/>
</dbReference>
<comment type="similarity">
    <text evidence="1 8">Belongs to the mannose-6-phosphate isomerase type 2 family.</text>
</comment>
<reference evidence="12 13" key="1">
    <citation type="submission" date="2022-10" db="EMBL/GenBank/DDBJ databases">
        <title>Sinirhodobacter sp. nov., isolated from ocean surface sediments.</title>
        <authorList>
            <person name="He W."/>
            <person name="Wang L."/>
            <person name="Zhang D.-F."/>
        </authorList>
    </citation>
    <scope>NUCLEOTIDE SEQUENCE [LARGE SCALE GENOMIC DNA]</scope>
    <source>
        <strain evidence="12 13">WL0115</strain>
    </source>
</reference>
<dbReference type="InterPro" id="IPR051161">
    <property type="entry name" value="Mannose-6P_isomerase_type2"/>
</dbReference>
<keyword evidence="6" id="KW-0342">GTP-binding</keyword>
<gene>
    <name evidence="12" type="ORF">OE699_08965</name>
</gene>
<dbReference type="RefSeq" id="WP_263847765.1">
    <property type="nucleotide sequence ID" value="NZ_JAOWKW010000006.1"/>
</dbReference>
<dbReference type="InterPro" id="IPR011051">
    <property type="entry name" value="RmlC_Cupin_sf"/>
</dbReference>
<dbReference type="InterPro" id="IPR005835">
    <property type="entry name" value="NTP_transferase_dom"/>
</dbReference>
<evidence type="ECO:0000313" key="12">
    <source>
        <dbReference type="EMBL" id="MCV2878986.1"/>
    </source>
</evidence>
<protein>
    <recommendedName>
        <fullName evidence="2">mannose-1-phosphate guanylyltransferase</fullName>
        <ecNumber evidence="2">2.7.7.13</ecNumber>
    </recommendedName>
</protein>
<dbReference type="CDD" id="cd02213">
    <property type="entry name" value="cupin_PMI_typeII_C"/>
    <property type="match status" value="1"/>
</dbReference>
<evidence type="ECO:0000259" key="11">
    <source>
        <dbReference type="Pfam" id="PF22640"/>
    </source>
</evidence>
<evidence type="ECO:0000259" key="10">
    <source>
        <dbReference type="Pfam" id="PF01050"/>
    </source>
</evidence>
<dbReference type="SUPFAM" id="SSF53448">
    <property type="entry name" value="Nucleotide-diphospho-sugar transferases"/>
    <property type="match status" value="1"/>
</dbReference>
<dbReference type="InterPro" id="IPR054566">
    <property type="entry name" value="ManC/GMP-like_b-helix"/>
</dbReference>
<sequence length="477" mass="51521">MKITPCLLCGGSGTRLWPLSRKSYPKQFASLIGEESLFQASARRVSQAAGGLSFAPPLTITNNDFRFIVAEQLTEAGIDPGPILIEPEGRNTAPAVLAAALYLAQHDPEAVMLVAPSDHLIPDTAAFLASVEAGLSAVARGDLVTFGIAPTRPETGYGYLHLGAQPDSSGQPIALHNFVEKPDLANAERMLSAGDYLWNAGIFLFRVADILAAFEAHAPELLDPVRQSVTQARSDLGFVRLEPEAWGKARDISIDYAVMEKAQNLSVVPFSGEWSDLGGWDAVWRESGPDAQGVVCSDHATAIECADSLLRSEAEGVELVGIGLENIIAVAMQDAVLVAAKDRAQDVKEAVAALKARGAKQATQLPRDYRPWGWFESLATGARFQVKRIVVHPGAALSLQSHFHRSEHWIVVEGTAEVTIDDTTRLISENQSVYIPLGAVHRLRNPGKVPMVLIEVQTGTYLGEDDIIRYEDVYARS</sequence>
<evidence type="ECO:0000256" key="7">
    <source>
        <dbReference type="ARBA" id="ARBA00047343"/>
    </source>
</evidence>
<evidence type="ECO:0000313" key="13">
    <source>
        <dbReference type="Proteomes" id="UP001526166"/>
    </source>
</evidence>
<dbReference type="Pfam" id="PF01050">
    <property type="entry name" value="MannoseP_isomer"/>
    <property type="match status" value="1"/>
</dbReference>
<keyword evidence="4 12" id="KW-0548">Nucleotidyltransferase</keyword>
<evidence type="ECO:0000256" key="3">
    <source>
        <dbReference type="ARBA" id="ARBA00022679"/>
    </source>
</evidence>
<name>A0ABT2ZZ08_9RHOB</name>
<dbReference type="InterPro" id="IPR029044">
    <property type="entry name" value="Nucleotide-diphossugar_trans"/>
</dbReference>
<dbReference type="GO" id="GO:0004475">
    <property type="term" value="F:mannose-1-phosphate guanylyltransferase (GTP) activity"/>
    <property type="evidence" value="ECO:0007669"/>
    <property type="project" value="UniProtKB-EC"/>
</dbReference>
<dbReference type="InterPro" id="IPR049577">
    <property type="entry name" value="GMPP_N"/>
</dbReference>
<dbReference type="InterPro" id="IPR006375">
    <property type="entry name" value="Man1P_GuaTrfase/Man6P_Isoase"/>
</dbReference>
<proteinExistence type="inferred from homology"/>